<keyword evidence="7 11" id="KW-0472">Membrane</keyword>
<feature type="transmembrane region" description="Helical" evidence="11">
    <location>
        <begin position="133"/>
        <end position="149"/>
    </location>
</feature>
<dbReference type="AlphaFoldDB" id="A0A077TUF0"/>
<reference evidence="13" key="2">
    <citation type="submission" date="2014-05" db="EMBL/GenBank/DDBJ databases">
        <authorList>
            <person name="Aslett M.A."/>
            <person name="De Silva N."/>
        </authorList>
    </citation>
    <scope>NUCLEOTIDE SEQUENCE</scope>
    <source>
        <strain evidence="13">AS</strain>
    </source>
</reference>
<feature type="transmembrane region" description="Helical" evidence="11">
    <location>
        <begin position="358"/>
        <end position="381"/>
    </location>
</feature>
<dbReference type="InterPro" id="IPR050854">
    <property type="entry name" value="LMBD1_LysCbl_Transport"/>
</dbReference>
<dbReference type="GeneID" id="3497528"/>
<evidence type="ECO:0000256" key="6">
    <source>
        <dbReference type="ARBA" id="ARBA00022989"/>
    </source>
</evidence>
<keyword evidence="10" id="KW-0175">Coiled coil</keyword>
<comment type="similarity">
    <text evidence="2">Belongs to the LIMR family. LMBRD1 subfamily.</text>
</comment>
<dbReference type="VEuPathDB" id="PlasmoDB:PCHAS_1356300"/>
<dbReference type="EMBL" id="LT608179">
    <property type="protein sequence ID" value="SCM05946.1"/>
    <property type="molecule type" value="Genomic_DNA"/>
</dbReference>
<keyword evidence="5 11" id="KW-0812">Transmembrane</keyword>
<keyword evidence="3" id="KW-0813">Transport</keyword>
<evidence type="ECO:0000256" key="1">
    <source>
        <dbReference type="ARBA" id="ARBA00004155"/>
    </source>
</evidence>
<keyword evidence="4" id="KW-0846">Cobalamin</keyword>
<feature type="transmembrane region" description="Helical" evidence="11">
    <location>
        <begin position="82"/>
        <end position="105"/>
    </location>
</feature>
<feature type="transmembrane region" description="Helical" evidence="11">
    <location>
        <begin position="401"/>
        <end position="423"/>
    </location>
</feature>
<keyword evidence="14" id="KW-1185">Reference proteome</keyword>
<comment type="subcellular location">
    <subcellularLocation>
        <location evidence="1">Lysosome membrane</location>
        <topology evidence="1">Multi-pass membrane protein</topology>
    </subcellularLocation>
</comment>
<dbReference type="OrthoDB" id="73273at2759"/>
<dbReference type="GO" id="GO:0072665">
    <property type="term" value="P:protein localization to vacuole"/>
    <property type="evidence" value="ECO:0007669"/>
    <property type="project" value="TreeGrafter"/>
</dbReference>
<dbReference type="GO" id="GO:0031419">
    <property type="term" value="F:cobalamin binding"/>
    <property type="evidence" value="ECO:0007669"/>
    <property type="project" value="UniProtKB-KW"/>
</dbReference>
<feature type="transmembrane region" description="Helical" evidence="11">
    <location>
        <begin position="179"/>
        <end position="198"/>
    </location>
</feature>
<dbReference type="KEGG" id="pcb:PCHAS_1356300"/>
<evidence type="ECO:0000256" key="10">
    <source>
        <dbReference type="SAM" id="Coils"/>
    </source>
</evidence>
<proteinExistence type="inferred from homology"/>
<dbReference type="PANTHER" id="PTHR16130:SF2">
    <property type="entry name" value="LYSOSOMAL COBALAMIN TRANSPORT ESCORT PROTEIN LMBD1"/>
    <property type="match status" value="1"/>
</dbReference>
<evidence type="ECO:0000256" key="8">
    <source>
        <dbReference type="ARBA" id="ARBA00023228"/>
    </source>
</evidence>
<dbReference type="InterPro" id="IPR006876">
    <property type="entry name" value="LMBR1-like_membr_prot"/>
</dbReference>
<keyword evidence="9" id="KW-0170">Cobalt</keyword>
<reference evidence="13" key="3">
    <citation type="submission" date="2019-05" db="EMBL/GenBank/DDBJ databases">
        <authorList>
            <consortium name="Pathogen Informatics"/>
        </authorList>
    </citation>
    <scope>NUCLEOTIDE SEQUENCE</scope>
    <source>
        <strain evidence="12 15">AJ</strain>
        <strain evidence="13">AS</strain>
    </source>
</reference>
<feature type="transmembrane region" description="Helical" evidence="11">
    <location>
        <begin position="282"/>
        <end position="310"/>
    </location>
</feature>
<dbReference type="Pfam" id="PF04791">
    <property type="entry name" value="LMBR1"/>
    <property type="match status" value="1"/>
</dbReference>
<dbReference type="PANTHER" id="PTHR16130">
    <property type="entry name" value="LYSOSOMAL COBALAMIN TRANSPORTER-RELATED"/>
    <property type="match status" value="1"/>
</dbReference>
<feature type="transmembrane region" description="Helical" evidence="11">
    <location>
        <begin position="479"/>
        <end position="498"/>
    </location>
</feature>
<accession>A0A077TUF0</accession>
<keyword evidence="6 11" id="KW-1133">Transmembrane helix</keyword>
<evidence type="ECO:0000256" key="3">
    <source>
        <dbReference type="ARBA" id="ARBA00022448"/>
    </source>
</evidence>
<gene>
    <name evidence="12" type="ORF">PCHAJ_000404900</name>
    <name evidence="13" type="ORF">PCHAS_1356300</name>
</gene>
<dbReference type="Proteomes" id="UP000071118">
    <property type="component" value="Chromosome 13"/>
</dbReference>
<sequence>MDITTCTIFVIFVLIIFILCGIFYNYFVKQNESTLLTLVVFILSLSTTFTLVLFIPIDIYLVSNGNLEISNLEISQKLISRFYKSMFWTLIFEAYILVPFSYFYLKNQKSYKNEFDDSMEACENVVESLKKTIYFMFFLVALSIIGLIYRPGHKISMEKGKELDYISDLFDVKHTGESAILFLMGCVVFIGVSFWVSYTSYGLACLPIELLKQKDIEYDKKEIEHRFENLKEKEALIKKKYSTPNEIKGDDKLEIVKINNMKRLLSKYNYKLQEIEKTSESWVSYILGIAFTFRILTGLIFLAFSSIIYVSLLASITDKYFNSICAYKCGFVLDQINTLYNMVDSSLMFFSKYFPLDILVIASLALYIFCCSVYGIVNVGIRIFFIPLYKLKPKKTSPETMLVFCFVMIHIILVLVMSLLTIAPNYVTYGVQKIKIDDEIGYIKCSLKTDKHICKMSVLSVFFNKIFFGIPYFANSYFFSNWFFILMYTLSLLYTIFFKKLSYLDRLKDLDLNSESLDEQMNLLPLEKLT</sequence>
<protein>
    <submittedName>
        <fullName evidence="13">LMBR1 domain-containing protein, putative</fullName>
    </submittedName>
</protein>
<keyword evidence="8" id="KW-0458">Lysosome</keyword>
<reference evidence="13 14" key="1">
    <citation type="journal article" date="2014" name="BMC Biol.">
        <title>A comprehensive evaluation of rodent malaria parasite genomes and gene expression.</title>
        <authorList>
            <person name="Otto T.D."/>
            <person name="Bohme U."/>
            <person name="Jackson A.P."/>
            <person name="Hunt M."/>
            <person name="Franke-Fayard B."/>
            <person name="Hoeijmakers W.A."/>
            <person name="Religa A.A."/>
            <person name="Robertson L."/>
            <person name="Sanders M."/>
            <person name="Ogun S.A."/>
            <person name="Cunningham D."/>
            <person name="Erhart A."/>
            <person name="Billker O."/>
            <person name="Khan S.M."/>
            <person name="Stunnenberg H.G."/>
            <person name="Langhorne J."/>
            <person name="Holder A.A."/>
            <person name="Waters A.P."/>
            <person name="Newbold C.I."/>
            <person name="Pain A."/>
            <person name="Berriman M."/>
            <person name="Janse C.J."/>
        </authorList>
    </citation>
    <scope>NUCLEOTIDE SEQUENCE [LARGE SCALE GENOMIC DNA]</scope>
    <source>
        <strain evidence="13 14">AS</strain>
    </source>
</reference>
<organism evidence="13 14">
    <name type="scientific">Plasmodium chabaudi chabaudi</name>
    <dbReference type="NCBI Taxonomy" id="31271"/>
    <lineage>
        <taxon>Eukaryota</taxon>
        <taxon>Sar</taxon>
        <taxon>Alveolata</taxon>
        <taxon>Apicomplexa</taxon>
        <taxon>Aconoidasida</taxon>
        <taxon>Haemosporida</taxon>
        <taxon>Plasmodiidae</taxon>
        <taxon>Plasmodium</taxon>
        <taxon>Plasmodium (Vinckeia)</taxon>
    </lineage>
</organism>
<evidence type="ECO:0000256" key="5">
    <source>
        <dbReference type="ARBA" id="ARBA00022692"/>
    </source>
</evidence>
<feature type="transmembrane region" description="Helical" evidence="11">
    <location>
        <begin position="34"/>
        <end position="61"/>
    </location>
</feature>
<evidence type="ECO:0000313" key="15">
    <source>
        <dbReference type="Proteomes" id="UP000507163"/>
    </source>
</evidence>
<evidence type="ECO:0000256" key="7">
    <source>
        <dbReference type="ARBA" id="ARBA00023136"/>
    </source>
</evidence>
<evidence type="ECO:0000313" key="14">
    <source>
        <dbReference type="Proteomes" id="UP000071118"/>
    </source>
</evidence>
<dbReference type="GO" id="GO:0005765">
    <property type="term" value="C:lysosomal membrane"/>
    <property type="evidence" value="ECO:0007669"/>
    <property type="project" value="UniProtKB-SubCell"/>
</dbReference>
<dbReference type="Proteomes" id="UP000507163">
    <property type="component" value="Chromosome 13"/>
</dbReference>
<name>A0A077TUF0_PLACU</name>
<evidence type="ECO:0000256" key="9">
    <source>
        <dbReference type="ARBA" id="ARBA00023285"/>
    </source>
</evidence>
<dbReference type="EMBL" id="LK022890">
    <property type="protein sequence ID" value="VTZ70515.1"/>
    <property type="molecule type" value="Genomic_DNA"/>
</dbReference>
<evidence type="ECO:0000256" key="11">
    <source>
        <dbReference type="SAM" id="Phobius"/>
    </source>
</evidence>
<evidence type="ECO:0000256" key="4">
    <source>
        <dbReference type="ARBA" id="ARBA00022628"/>
    </source>
</evidence>
<dbReference type="RefSeq" id="XP_016654712.1">
    <property type="nucleotide sequence ID" value="XM_016799422.1"/>
</dbReference>
<evidence type="ECO:0000313" key="12">
    <source>
        <dbReference type="EMBL" id="SCM05946.1"/>
    </source>
</evidence>
<feature type="coiled-coil region" evidence="10">
    <location>
        <begin position="213"/>
        <end position="278"/>
    </location>
</feature>
<evidence type="ECO:0000256" key="2">
    <source>
        <dbReference type="ARBA" id="ARBA00009901"/>
    </source>
</evidence>
<evidence type="ECO:0000313" key="13">
    <source>
        <dbReference type="EMBL" id="VTZ70515.1"/>
    </source>
</evidence>
<feature type="transmembrane region" description="Helical" evidence="11">
    <location>
        <begin position="7"/>
        <end position="28"/>
    </location>
</feature>